<keyword evidence="4" id="KW-1185">Reference proteome</keyword>
<keyword evidence="2" id="KW-1133">Transmembrane helix</keyword>
<feature type="region of interest" description="Disordered" evidence="1">
    <location>
        <begin position="209"/>
        <end position="235"/>
    </location>
</feature>
<evidence type="ECO:0008006" key="5">
    <source>
        <dbReference type="Google" id="ProtNLM"/>
    </source>
</evidence>
<name>A0ABX1JMW2_9MICC</name>
<proteinExistence type="predicted"/>
<dbReference type="EMBL" id="JAAZSR010000061">
    <property type="protein sequence ID" value="NKX50091.1"/>
    <property type="molecule type" value="Genomic_DNA"/>
</dbReference>
<keyword evidence="2" id="KW-0812">Transmembrane</keyword>
<evidence type="ECO:0000313" key="3">
    <source>
        <dbReference type="EMBL" id="NKX50091.1"/>
    </source>
</evidence>
<gene>
    <name evidence="3" type="ORF">HER39_05805</name>
</gene>
<keyword evidence="2" id="KW-0472">Membrane</keyword>
<sequence>MAGTGVGPPPGLTRLGVGFVVVRGGDTGAELLANRIDGVPGLAPVGRTDSGWLWRVVPERAGGGAAAGPVNGRVNLLDHEGRVLQSLPSESLDAAGSIPPGNDGRLLVLADRADAGWEATLDGQRLEAVTDGWSQAFKVPAAGGELRVSYFNPWSVWIGLVQAVAIVLTVLLAIPIPSRRRFTPRRLDRIRSTGTDSSADELQLAAHEIDREEARREAGGREMDEPVPVPAGKDA</sequence>
<feature type="transmembrane region" description="Helical" evidence="2">
    <location>
        <begin position="154"/>
        <end position="176"/>
    </location>
</feature>
<evidence type="ECO:0000313" key="4">
    <source>
        <dbReference type="Proteomes" id="UP000523795"/>
    </source>
</evidence>
<protein>
    <recommendedName>
        <fullName evidence="5">ResB-like domain-containing protein</fullName>
    </recommendedName>
</protein>
<comment type="caution">
    <text evidence="3">The sequence shown here is derived from an EMBL/GenBank/DDBJ whole genome shotgun (WGS) entry which is preliminary data.</text>
</comment>
<evidence type="ECO:0000256" key="1">
    <source>
        <dbReference type="SAM" id="MobiDB-lite"/>
    </source>
</evidence>
<reference evidence="3 4" key="1">
    <citation type="submission" date="2020-04" db="EMBL/GenBank/DDBJ databases">
        <authorList>
            <person name="Liu S."/>
        </authorList>
    </citation>
    <scope>NUCLEOTIDE SEQUENCE [LARGE SCALE GENOMIC DNA]</scope>
    <source>
        <strain evidence="3 4">CGMCC 1.15091</strain>
    </source>
</reference>
<accession>A0ABX1JMW2</accession>
<feature type="compositionally biased region" description="Basic and acidic residues" evidence="1">
    <location>
        <begin position="209"/>
        <end position="224"/>
    </location>
</feature>
<organism evidence="3 4">
    <name type="scientific">Arthrobacter deserti</name>
    <dbReference type="NCBI Taxonomy" id="1742687"/>
    <lineage>
        <taxon>Bacteria</taxon>
        <taxon>Bacillati</taxon>
        <taxon>Actinomycetota</taxon>
        <taxon>Actinomycetes</taxon>
        <taxon>Micrococcales</taxon>
        <taxon>Micrococcaceae</taxon>
        <taxon>Arthrobacter</taxon>
    </lineage>
</organism>
<dbReference type="Proteomes" id="UP000523795">
    <property type="component" value="Unassembled WGS sequence"/>
</dbReference>
<evidence type="ECO:0000256" key="2">
    <source>
        <dbReference type="SAM" id="Phobius"/>
    </source>
</evidence>